<feature type="domain" description="CREG-like beta-barrel" evidence="2">
    <location>
        <begin position="206"/>
        <end position="266"/>
    </location>
</feature>
<comment type="caution">
    <text evidence="3">The sequence shown here is derived from an EMBL/GenBank/DDBJ whole genome shotgun (WGS) entry which is preliminary data.</text>
</comment>
<keyword evidence="4" id="KW-1185">Reference proteome</keyword>
<dbReference type="InterPro" id="IPR055343">
    <property type="entry name" value="CREG_beta-barrel"/>
</dbReference>
<dbReference type="InterPro" id="IPR012349">
    <property type="entry name" value="Split_barrel_FMN-bd"/>
</dbReference>
<gene>
    <name evidence="3" type="primary">Creg1</name>
    <name evidence="3" type="ORF">GTO96_0013250</name>
</gene>
<evidence type="ECO:0000256" key="1">
    <source>
        <dbReference type="SAM" id="MobiDB-lite"/>
    </source>
</evidence>
<evidence type="ECO:0000259" key="2">
    <source>
        <dbReference type="Pfam" id="PF13883"/>
    </source>
</evidence>
<protein>
    <submittedName>
        <fullName evidence="3">CREG1 protein</fullName>
    </submittedName>
</protein>
<feature type="region of interest" description="Disordered" evidence="1">
    <location>
        <begin position="96"/>
        <end position="117"/>
    </location>
</feature>
<dbReference type="Proteomes" id="UP000886611">
    <property type="component" value="Unassembled WGS sequence"/>
</dbReference>
<feature type="compositionally biased region" description="Basic and acidic residues" evidence="1">
    <location>
        <begin position="96"/>
        <end position="107"/>
    </location>
</feature>
<evidence type="ECO:0000313" key="4">
    <source>
        <dbReference type="Proteomes" id="UP000886611"/>
    </source>
</evidence>
<dbReference type="Gene3D" id="2.30.110.10">
    <property type="entry name" value="Electron Transport, Fmn-binding Protein, Chain A"/>
    <property type="match status" value="1"/>
</dbReference>
<evidence type="ECO:0000313" key="3">
    <source>
        <dbReference type="EMBL" id="KAG2457283.1"/>
    </source>
</evidence>
<dbReference type="EMBL" id="JAATIS010008602">
    <property type="protein sequence ID" value="KAG2457283.1"/>
    <property type="molecule type" value="Genomic_DNA"/>
</dbReference>
<dbReference type="AlphaFoldDB" id="A0A8X7WWS6"/>
<dbReference type="Pfam" id="PF13883">
    <property type="entry name" value="CREG_beta-barrel"/>
    <property type="match status" value="1"/>
</dbReference>
<reference evidence="3 4" key="1">
    <citation type="journal article" date="2021" name="Cell">
        <title>Tracing the genetic footprints of vertebrate landing in non-teleost ray-finned fishes.</title>
        <authorList>
            <person name="Bi X."/>
            <person name="Wang K."/>
            <person name="Yang L."/>
            <person name="Pan H."/>
            <person name="Jiang H."/>
            <person name="Wei Q."/>
            <person name="Fang M."/>
            <person name="Yu H."/>
            <person name="Zhu C."/>
            <person name="Cai Y."/>
            <person name="He Y."/>
            <person name="Gan X."/>
            <person name="Zeng H."/>
            <person name="Yu D."/>
            <person name="Zhu Y."/>
            <person name="Jiang H."/>
            <person name="Qiu Q."/>
            <person name="Yang H."/>
            <person name="Zhang Y.E."/>
            <person name="Wang W."/>
            <person name="Zhu M."/>
            <person name="He S."/>
            <person name="Zhang G."/>
        </authorList>
    </citation>
    <scope>NUCLEOTIDE SEQUENCE [LARGE SCALE GENOMIC DNA]</scope>
    <source>
        <strain evidence="3">Bchr_013</strain>
    </source>
</reference>
<feature type="non-terminal residue" evidence="3">
    <location>
        <position position="1"/>
    </location>
</feature>
<organism evidence="3 4">
    <name type="scientific">Polypterus senegalus</name>
    <name type="common">Senegal bichir</name>
    <dbReference type="NCBI Taxonomy" id="55291"/>
    <lineage>
        <taxon>Eukaryota</taxon>
        <taxon>Metazoa</taxon>
        <taxon>Chordata</taxon>
        <taxon>Craniata</taxon>
        <taxon>Vertebrata</taxon>
        <taxon>Euteleostomi</taxon>
        <taxon>Actinopterygii</taxon>
        <taxon>Polypteriformes</taxon>
        <taxon>Polypteridae</taxon>
        <taxon>Polypterus</taxon>
    </lineage>
</organism>
<feature type="non-terminal residue" evidence="3">
    <location>
        <position position="269"/>
    </location>
</feature>
<sequence>MMSVKQRSPRKTNDWKALGNDSYLPNLLSISPHDTRRVSLIATTKEEELREEIQIQIDEAKHFWKILKKDNKVELAFGKVDHILQELEKKIKGDSATDNGKILHESTDSESAAENDFDSCTEKLENKTCLKRKIEEMVSDDDIEVVEERKKICNISEPEDLTDSAEHEKEKSELLEKTESTLPRVSVIMRPISKTSSLQARFEKLMQKVNDTEADFAKEALFSRHPEMIQWPRDHNWFFAKLNITNVYVLDYFGGVKTVTPIEYYKAKP</sequence>
<accession>A0A8X7WWS6</accession>
<dbReference type="SUPFAM" id="SSF50475">
    <property type="entry name" value="FMN-binding split barrel"/>
    <property type="match status" value="1"/>
</dbReference>
<name>A0A8X7WWS6_POLSE</name>
<proteinExistence type="predicted"/>